<dbReference type="PANTHER" id="PTHR21015">
    <property type="entry name" value="UDP-N-ACETYLGLUCOSAMINE--N-ACETYLMURAMYL-(PENTAPEPTIDE) PYROPHOSPHORYL-UNDECAPRENOL N-ACETYLGLUCOSAMINE TRANSFERASE 1"/>
    <property type="match status" value="1"/>
</dbReference>
<evidence type="ECO:0000259" key="1">
    <source>
        <dbReference type="Pfam" id="PF04101"/>
    </source>
</evidence>
<gene>
    <name evidence="2" type="ORF">SDC9_24746</name>
</gene>
<sequence length="340" mass="38815">MSNKKILVITEGGKTLGFGHITRTISICTIFASFGYEIEYIINGDSSIENIMNYPYQIFDWQTEQSRLEENLKNKYLILLDSILVKNDQIKRIESFNIPIIFIDDEKQRNILNKGFVVDWTILREKENLFENKKENVKYLLGSKYIPLRKEFYKENIQNIIKENVSKIMITFGGSDVRNLTPKILEILNINFPNIKKDVIIGPGFNNLEEIKKHSNNANINLITNASTEQMIESMRTSDIAIAAGGQTLYELAHIGTPTIGVLLVENAKADTMGWSKVGFLNYIGTYCDLHLEEKLVTAIKSLLTQENRLKAQENAHKYISKNGGQMLVKEILESLNDNI</sequence>
<dbReference type="EMBL" id="VSSQ01000120">
    <property type="protein sequence ID" value="MPL78876.1"/>
    <property type="molecule type" value="Genomic_DNA"/>
</dbReference>
<dbReference type="PANTHER" id="PTHR21015:SF22">
    <property type="entry name" value="GLYCOSYLTRANSFERASE"/>
    <property type="match status" value="1"/>
</dbReference>
<reference evidence="2" key="1">
    <citation type="submission" date="2019-08" db="EMBL/GenBank/DDBJ databases">
        <authorList>
            <person name="Kucharzyk K."/>
            <person name="Murdoch R.W."/>
            <person name="Higgins S."/>
            <person name="Loffler F."/>
        </authorList>
    </citation>
    <scope>NUCLEOTIDE SEQUENCE</scope>
</reference>
<proteinExistence type="predicted"/>
<protein>
    <recommendedName>
        <fullName evidence="1">Glycosyl transferase family 28 C-terminal domain-containing protein</fullName>
    </recommendedName>
</protein>
<dbReference type="AlphaFoldDB" id="A0A644UIN9"/>
<accession>A0A644UIN9</accession>
<dbReference type="Gene3D" id="3.40.50.11190">
    <property type="match status" value="1"/>
</dbReference>
<name>A0A644UIN9_9ZZZZ</name>
<comment type="caution">
    <text evidence="2">The sequence shown here is derived from an EMBL/GenBank/DDBJ whole genome shotgun (WGS) entry which is preliminary data.</text>
</comment>
<feature type="domain" description="Glycosyl transferase family 28 C-terminal" evidence="1">
    <location>
        <begin position="180"/>
        <end position="316"/>
    </location>
</feature>
<dbReference type="GO" id="GO:0016758">
    <property type="term" value="F:hexosyltransferase activity"/>
    <property type="evidence" value="ECO:0007669"/>
    <property type="project" value="InterPro"/>
</dbReference>
<dbReference type="Pfam" id="PF04101">
    <property type="entry name" value="Glyco_tran_28_C"/>
    <property type="match status" value="1"/>
</dbReference>
<dbReference type="InterPro" id="IPR007235">
    <property type="entry name" value="Glyco_trans_28_C"/>
</dbReference>
<organism evidence="2">
    <name type="scientific">bioreactor metagenome</name>
    <dbReference type="NCBI Taxonomy" id="1076179"/>
    <lineage>
        <taxon>unclassified sequences</taxon>
        <taxon>metagenomes</taxon>
        <taxon>ecological metagenomes</taxon>
    </lineage>
</organism>
<dbReference type="SUPFAM" id="SSF53756">
    <property type="entry name" value="UDP-Glycosyltransferase/glycogen phosphorylase"/>
    <property type="match status" value="1"/>
</dbReference>
<dbReference type="Gene3D" id="3.40.50.2000">
    <property type="entry name" value="Glycogen Phosphorylase B"/>
    <property type="match status" value="1"/>
</dbReference>
<evidence type="ECO:0000313" key="2">
    <source>
        <dbReference type="EMBL" id="MPL78876.1"/>
    </source>
</evidence>